<organism evidence="1 2">
    <name type="scientific">Araneus ventricosus</name>
    <name type="common">Orbweaver spider</name>
    <name type="synonym">Epeira ventricosa</name>
    <dbReference type="NCBI Taxonomy" id="182803"/>
    <lineage>
        <taxon>Eukaryota</taxon>
        <taxon>Metazoa</taxon>
        <taxon>Ecdysozoa</taxon>
        <taxon>Arthropoda</taxon>
        <taxon>Chelicerata</taxon>
        <taxon>Arachnida</taxon>
        <taxon>Araneae</taxon>
        <taxon>Araneomorphae</taxon>
        <taxon>Entelegynae</taxon>
        <taxon>Araneoidea</taxon>
        <taxon>Araneidae</taxon>
        <taxon>Araneus</taxon>
    </lineage>
</organism>
<dbReference type="Proteomes" id="UP000499080">
    <property type="component" value="Unassembled WGS sequence"/>
</dbReference>
<dbReference type="EMBL" id="BGPR01153232">
    <property type="protein sequence ID" value="GBL66840.1"/>
    <property type="molecule type" value="Genomic_DNA"/>
</dbReference>
<evidence type="ECO:0000313" key="1">
    <source>
        <dbReference type="EMBL" id="GBL66840.1"/>
    </source>
</evidence>
<name>A0A4Y1ZUQ7_ARAVE</name>
<evidence type="ECO:0000313" key="2">
    <source>
        <dbReference type="Proteomes" id="UP000499080"/>
    </source>
</evidence>
<comment type="caution">
    <text evidence="1">The sequence shown here is derived from an EMBL/GenBank/DDBJ whole genome shotgun (WGS) entry which is preliminary data.</text>
</comment>
<proteinExistence type="predicted"/>
<sequence>MNSRAFFLPSRPFPSTRSLLLSLLVVLTLKMSVFRQYNLNLHIYAEFNLKARNHSVPVRQKHFLEIEEIRPELRTQEMAAKGIKTRVATGDVDTYIVRSGIEKATSHPKGET</sequence>
<reference evidence="1 2" key="1">
    <citation type="journal article" date="2019" name="Sci. Rep.">
        <title>Orb-weaving spider Araneus ventricosus genome elucidates the spidroin gene catalogue.</title>
        <authorList>
            <person name="Kono N."/>
            <person name="Nakamura H."/>
            <person name="Ohtoshi R."/>
            <person name="Moran D.A.P."/>
            <person name="Shinohara A."/>
            <person name="Yoshida Y."/>
            <person name="Fujiwara M."/>
            <person name="Mori M."/>
            <person name="Tomita M."/>
            <person name="Arakawa K."/>
        </authorList>
    </citation>
    <scope>NUCLEOTIDE SEQUENCE [LARGE SCALE GENOMIC DNA]</scope>
</reference>
<keyword evidence="2" id="KW-1185">Reference proteome</keyword>
<accession>A0A4Y1ZUQ7</accession>
<dbReference type="AlphaFoldDB" id="A0A4Y1ZUQ7"/>
<gene>
    <name evidence="1" type="ORF">AVEN_251310_1</name>
</gene>
<protein>
    <submittedName>
        <fullName evidence="1">Uncharacterized protein</fullName>
    </submittedName>
</protein>